<accession>A0ABY3VIS4</accession>
<dbReference type="Pfam" id="PF01042">
    <property type="entry name" value="Ribonuc_L-PSP"/>
    <property type="match status" value="1"/>
</dbReference>
<reference evidence="1" key="1">
    <citation type="submission" date="2022-08" db="EMBL/GenBank/DDBJ databases">
        <title>Whole genome sequencing of non-tuberculosis mycobacteria type-strains.</title>
        <authorList>
            <person name="Igarashi Y."/>
            <person name="Osugi A."/>
            <person name="Mitarai S."/>
        </authorList>
    </citation>
    <scope>NUCLEOTIDE SEQUENCE</scope>
    <source>
        <strain evidence="1">DSM 45127</strain>
    </source>
</reference>
<dbReference type="EMBL" id="CP092488">
    <property type="protein sequence ID" value="UMB69315.1"/>
    <property type="molecule type" value="Genomic_DNA"/>
</dbReference>
<proteinExistence type="predicted"/>
<evidence type="ECO:0000313" key="1">
    <source>
        <dbReference type="EMBL" id="UMB69315.1"/>
    </source>
</evidence>
<dbReference type="CDD" id="cd00448">
    <property type="entry name" value="YjgF_YER057c_UK114_family"/>
    <property type="match status" value="1"/>
</dbReference>
<name>A0ABY3VIS4_9MYCO</name>
<dbReference type="PANTHER" id="PTHR43857:SF1">
    <property type="entry name" value="YJGH FAMILY PROTEIN"/>
    <property type="match status" value="1"/>
</dbReference>
<sequence length="104" mass="10770">MTAGACPIDDQGRVIPSDDIAVQTRKALDNLLIALEDAGAAMSDVLKTTIFVATSSRDDLAAAWTEVAAIFGNEGPPSTLVGVTALGYPDQLVEIEAIAIMGPR</sequence>
<dbReference type="Proteomes" id="UP001055336">
    <property type="component" value="Chromosome"/>
</dbReference>
<evidence type="ECO:0000313" key="2">
    <source>
        <dbReference type="Proteomes" id="UP001055336"/>
    </source>
</evidence>
<keyword evidence="2" id="KW-1185">Reference proteome</keyword>
<dbReference type="PANTHER" id="PTHR43857">
    <property type="entry name" value="BLR7761 PROTEIN"/>
    <property type="match status" value="1"/>
</dbReference>
<dbReference type="SUPFAM" id="SSF55298">
    <property type="entry name" value="YjgF-like"/>
    <property type="match status" value="1"/>
</dbReference>
<protein>
    <submittedName>
        <fullName evidence="1">RidA family protein</fullName>
    </submittedName>
</protein>
<dbReference type="InterPro" id="IPR006175">
    <property type="entry name" value="YjgF/YER057c/UK114"/>
</dbReference>
<dbReference type="Gene3D" id="3.30.1330.40">
    <property type="entry name" value="RutC-like"/>
    <property type="match status" value="1"/>
</dbReference>
<gene>
    <name evidence="1" type="ORF">MKK62_23675</name>
</gene>
<dbReference type="RefSeq" id="WP_240261049.1">
    <property type="nucleotide sequence ID" value="NZ_CP092488.2"/>
</dbReference>
<organism evidence="1 2">
    <name type="scientific">Mycobacterium paraterrae</name>
    <dbReference type="NCBI Taxonomy" id="577492"/>
    <lineage>
        <taxon>Bacteria</taxon>
        <taxon>Bacillati</taxon>
        <taxon>Actinomycetota</taxon>
        <taxon>Actinomycetes</taxon>
        <taxon>Mycobacteriales</taxon>
        <taxon>Mycobacteriaceae</taxon>
        <taxon>Mycobacterium</taxon>
    </lineage>
</organism>
<dbReference type="InterPro" id="IPR035959">
    <property type="entry name" value="RutC-like_sf"/>
</dbReference>